<evidence type="ECO:0000313" key="4">
    <source>
        <dbReference type="Proteomes" id="UP000251571"/>
    </source>
</evidence>
<accession>A0A2Y9B4J9</accession>
<evidence type="ECO:0000313" key="3">
    <source>
        <dbReference type="Proteomes" id="UP000245839"/>
    </source>
</evidence>
<dbReference type="AlphaFoldDB" id="A0A2Y9B4J9"/>
<reference evidence="2 4" key="1">
    <citation type="submission" date="2016-10" db="EMBL/GenBank/DDBJ databases">
        <authorList>
            <person name="Cai Z."/>
        </authorList>
    </citation>
    <scope>NUCLEOTIDE SEQUENCE [LARGE SCALE GENOMIC DNA]</scope>
    <source>
        <strain evidence="2 4">DSM 25227</strain>
    </source>
</reference>
<organism evidence="2 4">
    <name type="scientific">Jannaschia seohaensis</name>
    <dbReference type="NCBI Taxonomy" id="475081"/>
    <lineage>
        <taxon>Bacteria</taxon>
        <taxon>Pseudomonadati</taxon>
        <taxon>Pseudomonadota</taxon>
        <taxon>Alphaproteobacteria</taxon>
        <taxon>Rhodobacterales</taxon>
        <taxon>Roseobacteraceae</taxon>
        <taxon>Jannaschia</taxon>
    </lineage>
</organism>
<dbReference type="Proteomes" id="UP000251571">
    <property type="component" value="Unassembled WGS sequence"/>
</dbReference>
<dbReference type="EMBL" id="UETC01000016">
    <property type="protein sequence ID" value="SSA50925.1"/>
    <property type="molecule type" value="Genomic_DNA"/>
</dbReference>
<reference evidence="1 3" key="2">
    <citation type="submission" date="2018-03" db="EMBL/GenBank/DDBJ databases">
        <title>Genomic Encyclopedia of Archaeal and Bacterial Type Strains, Phase II (KMG-II): from individual species to whole genera.</title>
        <authorList>
            <person name="Goeker M."/>
        </authorList>
    </citation>
    <scope>NUCLEOTIDE SEQUENCE [LARGE SCALE GENOMIC DNA]</scope>
    <source>
        <strain evidence="1 3">DSM 25227</strain>
    </source>
</reference>
<dbReference type="EMBL" id="QGDJ01000016">
    <property type="protein sequence ID" value="PWJ12444.1"/>
    <property type="molecule type" value="Genomic_DNA"/>
</dbReference>
<proteinExistence type="predicted"/>
<sequence>MKPAPQISPIWIVALAALALASLGLDSQRPMVADLDLPQAQTAD</sequence>
<name>A0A2Y9B4J9_9RHOB</name>
<gene>
    <name evidence="1" type="ORF">BCF38_1162</name>
    <name evidence="2" type="ORF">SAMN05421539_1162</name>
</gene>
<evidence type="ECO:0000313" key="1">
    <source>
        <dbReference type="EMBL" id="PWJ12444.1"/>
    </source>
</evidence>
<evidence type="ECO:0000313" key="2">
    <source>
        <dbReference type="EMBL" id="SSA50925.1"/>
    </source>
</evidence>
<dbReference type="RefSeq" id="WP_281271261.1">
    <property type="nucleotide sequence ID" value="NZ_QGDJ01000016.1"/>
</dbReference>
<keyword evidence="3" id="KW-1185">Reference proteome</keyword>
<protein>
    <submittedName>
        <fullName evidence="2">Uncharacterized protein</fullName>
    </submittedName>
</protein>
<dbReference type="Proteomes" id="UP000245839">
    <property type="component" value="Unassembled WGS sequence"/>
</dbReference>